<feature type="domain" description="CBS" evidence="4">
    <location>
        <begin position="235"/>
        <end position="290"/>
    </location>
</feature>
<dbReference type="PANTHER" id="PTHR13780:SF36">
    <property type="entry name" value="CBS DOMAIN-CONTAINING PROTEIN"/>
    <property type="match status" value="1"/>
</dbReference>
<dbReference type="SUPFAM" id="SSF54631">
    <property type="entry name" value="CBS-domain pair"/>
    <property type="match status" value="2"/>
</dbReference>
<dbReference type="PANTHER" id="PTHR13780">
    <property type="entry name" value="AMP-ACTIVATED PROTEIN KINASE, GAMMA REGULATORY SUBUNIT"/>
    <property type="match status" value="1"/>
</dbReference>
<keyword evidence="2 3" id="KW-0129">CBS domain</keyword>
<dbReference type="InterPro" id="IPR046342">
    <property type="entry name" value="CBS_dom_sf"/>
</dbReference>
<dbReference type="Gene3D" id="3.10.580.10">
    <property type="entry name" value="CBS-domain"/>
    <property type="match status" value="2"/>
</dbReference>
<organism evidence="5">
    <name type="scientific">Arcella intermedia</name>
    <dbReference type="NCBI Taxonomy" id="1963864"/>
    <lineage>
        <taxon>Eukaryota</taxon>
        <taxon>Amoebozoa</taxon>
        <taxon>Tubulinea</taxon>
        <taxon>Elardia</taxon>
        <taxon>Arcellinida</taxon>
        <taxon>Sphaerothecina</taxon>
        <taxon>Arcellidae</taxon>
        <taxon>Arcella</taxon>
    </lineage>
</organism>
<sequence>MDSKCKLYDGFLTILHSNVLSAPVWDASVNKYIGFLDIRDLVSFVVFVYDEQMVQDNSRLEDLIVHGVGQFKVKTTDGVTVSYLSRRHKFVTVHESDSLLSVTKLLADAQVHRVPVVDDAGKVINVISQSSIIGLLADKCAEGGTMHDADQALSSFPHLGNAPVLSVLKTESVINTFRLLEKRNLSGIALVDEKGKLVGTTTGKDLGLFLKNPTLAALNRPIFEHLQHIRSELIESKTPCISVEEKDKLSRAVSLLAATRVHRVFVVDNDENYKPIRIISITDIFKFLTQ</sequence>
<dbReference type="Pfam" id="PF00571">
    <property type="entry name" value="CBS"/>
    <property type="match status" value="3"/>
</dbReference>
<evidence type="ECO:0000259" key="4">
    <source>
        <dbReference type="PROSITE" id="PS51371"/>
    </source>
</evidence>
<accession>A0A6B2LAX9</accession>
<dbReference type="CDD" id="cd02205">
    <property type="entry name" value="CBS_pair_SF"/>
    <property type="match status" value="1"/>
</dbReference>
<protein>
    <recommendedName>
        <fullName evidence="4">CBS domain-containing protein</fullName>
    </recommendedName>
</protein>
<evidence type="ECO:0000256" key="1">
    <source>
        <dbReference type="ARBA" id="ARBA00022737"/>
    </source>
</evidence>
<evidence type="ECO:0000256" key="2">
    <source>
        <dbReference type="ARBA" id="ARBA00023122"/>
    </source>
</evidence>
<evidence type="ECO:0000256" key="3">
    <source>
        <dbReference type="PROSITE-ProRule" id="PRU00703"/>
    </source>
</evidence>
<feature type="domain" description="CBS" evidence="4">
    <location>
        <begin position="160"/>
        <end position="218"/>
    </location>
</feature>
<dbReference type="InterPro" id="IPR000644">
    <property type="entry name" value="CBS_dom"/>
</dbReference>
<proteinExistence type="predicted"/>
<dbReference type="InterPro" id="IPR050511">
    <property type="entry name" value="AMPK_gamma/SDS23_families"/>
</dbReference>
<reference evidence="5" key="1">
    <citation type="journal article" date="2020" name="J. Eukaryot. Microbiol.">
        <title>De novo Sequencing, Assembly and Annotation of the Transcriptome for the Free-Living Testate Amoeba Arcella intermedia.</title>
        <authorList>
            <person name="Ribeiro G.M."/>
            <person name="Porfirio-Sousa A.L."/>
            <person name="Maurer-Alcala X.X."/>
            <person name="Katz L.A."/>
            <person name="Lahr D.J.G."/>
        </authorList>
    </citation>
    <scope>NUCLEOTIDE SEQUENCE</scope>
</reference>
<keyword evidence="1" id="KW-0677">Repeat</keyword>
<evidence type="ECO:0000313" key="5">
    <source>
        <dbReference type="EMBL" id="NDV34134.1"/>
    </source>
</evidence>
<dbReference type="PROSITE" id="PS51371">
    <property type="entry name" value="CBS"/>
    <property type="match status" value="3"/>
</dbReference>
<feature type="domain" description="CBS" evidence="4">
    <location>
        <begin position="84"/>
        <end position="142"/>
    </location>
</feature>
<dbReference type="EMBL" id="GIBP01005165">
    <property type="protein sequence ID" value="NDV34134.1"/>
    <property type="molecule type" value="Transcribed_RNA"/>
</dbReference>
<name>A0A6B2LAX9_9EUKA</name>
<dbReference type="SMART" id="SM00116">
    <property type="entry name" value="CBS"/>
    <property type="match status" value="3"/>
</dbReference>
<dbReference type="AlphaFoldDB" id="A0A6B2LAX9"/>